<dbReference type="EMBL" id="FQZY01000013">
    <property type="protein sequence ID" value="SHJ64851.1"/>
    <property type="molecule type" value="Genomic_DNA"/>
</dbReference>
<sequence length="122" mass="12635">MSEYNAKNYTEQGGEKTVIGGTLEIQEGASVTGLPSSQVPVATETTLGGVKATTKTETYTVAAKIGTDGNLYVPTYPTVPEVPVAVNQAVSTAEDITTLLADFNALLVKLKTAGLMAPDAQE</sequence>
<proteinExistence type="predicted"/>
<name>A0A1M6L0W0_9FIRM</name>
<keyword evidence="2" id="KW-1185">Reference proteome</keyword>
<evidence type="ECO:0000313" key="1">
    <source>
        <dbReference type="EMBL" id="SHJ64851.1"/>
    </source>
</evidence>
<dbReference type="STRING" id="1121950.SAMN02745243_01056"/>
<dbReference type="OrthoDB" id="1551157at2"/>
<protein>
    <recommendedName>
        <fullName evidence="3">Head fiber protein</fullName>
    </recommendedName>
</protein>
<gene>
    <name evidence="1" type="ORF">SAMN02745243_01056</name>
</gene>
<reference evidence="1 2" key="1">
    <citation type="submission" date="2016-11" db="EMBL/GenBank/DDBJ databases">
        <authorList>
            <person name="Jaros S."/>
            <person name="Januszkiewicz K."/>
            <person name="Wedrychowicz H."/>
        </authorList>
    </citation>
    <scope>NUCLEOTIDE SEQUENCE [LARGE SCALE GENOMIC DNA]</scope>
    <source>
        <strain evidence="1 2">DSM 15480</strain>
    </source>
</reference>
<dbReference type="Proteomes" id="UP000184301">
    <property type="component" value="Unassembled WGS sequence"/>
</dbReference>
<accession>A0A1M6L0W0</accession>
<dbReference type="RefSeq" id="WP_073106461.1">
    <property type="nucleotide sequence ID" value="NZ_FQZY01000013.1"/>
</dbReference>
<dbReference type="Gene3D" id="6.10.140.1630">
    <property type="match status" value="1"/>
</dbReference>
<dbReference type="AlphaFoldDB" id="A0A1M6L0W0"/>
<evidence type="ECO:0008006" key="3">
    <source>
        <dbReference type="Google" id="ProtNLM"/>
    </source>
</evidence>
<organism evidence="1 2">
    <name type="scientific">Hespellia stercorisuis DSM 15480</name>
    <dbReference type="NCBI Taxonomy" id="1121950"/>
    <lineage>
        <taxon>Bacteria</taxon>
        <taxon>Bacillati</taxon>
        <taxon>Bacillota</taxon>
        <taxon>Clostridia</taxon>
        <taxon>Lachnospirales</taxon>
        <taxon>Lachnospiraceae</taxon>
        <taxon>Hespellia</taxon>
    </lineage>
</organism>
<evidence type="ECO:0000313" key="2">
    <source>
        <dbReference type="Proteomes" id="UP000184301"/>
    </source>
</evidence>